<dbReference type="Pfam" id="PF20258">
    <property type="entry name" value="tRNA_Me_trans_C"/>
    <property type="match status" value="1"/>
</dbReference>
<dbReference type="NCBIfam" id="NF001138">
    <property type="entry name" value="PRK00143.1"/>
    <property type="match status" value="1"/>
</dbReference>
<dbReference type="Pfam" id="PF03054">
    <property type="entry name" value="tRNA_Me_trans"/>
    <property type="match status" value="1"/>
</dbReference>
<evidence type="ECO:0000259" key="10">
    <source>
        <dbReference type="Pfam" id="PF20258"/>
    </source>
</evidence>
<dbReference type="InterPro" id="IPR046884">
    <property type="entry name" value="MnmA-like_central"/>
</dbReference>
<organism evidence="12 13">
    <name type="scientific">Entomospira nematocerorum</name>
    <dbReference type="NCBI Taxonomy" id="2719987"/>
    <lineage>
        <taxon>Bacteria</taxon>
        <taxon>Pseudomonadati</taxon>
        <taxon>Spirochaetota</taxon>
        <taxon>Spirochaetia</taxon>
        <taxon>Spirochaetales</taxon>
        <taxon>Spirochaetaceae</taxon>
        <taxon>Entomospira</taxon>
    </lineage>
</organism>
<reference evidence="12" key="1">
    <citation type="submission" date="2020-03" db="EMBL/GenBank/DDBJ databases">
        <title>Spirochaetal bacteria isolated from arthropods constitute a novel genus Entomospira genus novum within the order Spirochaetales.</title>
        <authorList>
            <person name="Grana-Miraglia L."/>
            <person name="Sikutova S."/>
            <person name="Fingerle V."/>
            <person name="Sing A."/>
            <person name="Castillo-Ramirez S."/>
            <person name="Margos G."/>
            <person name="Rudolf I."/>
        </authorList>
    </citation>
    <scope>NUCLEOTIDE SEQUENCE</scope>
    <source>
        <strain evidence="12">BR208</strain>
    </source>
</reference>
<evidence type="ECO:0000256" key="3">
    <source>
        <dbReference type="ARBA" id="ARBA00022679"/>
    </source>
</evidence>
<dbReference type="GO" id="GO:0002143">
    <property type="term" value="P:tRNA wobble position uridine thiolation"/>
    <property type="evidence" value="ECO:0007669"/>
    <property type="project" value="TreeGrafter"/>
</dbReference>
<keyword evidence="4" id="KW-0819">tRNA processing</keyword>
<evidence type="ECO:0000256" key="5">
    <source>
        <dbReference type="ARBA" id="ARBA00022741"/>
    </source>
</evidence>
<keyword evidence="5" id="KW-0547">Nucleotide-binding</keyword>
<evidence type="ECO:0000256" key="4">
    <source>
        <dbReference type="ARBA" id="ARBA00022694"/>
    </source>
</evidence>
<dbReference type="RefSeq" id="WP_167702820.1">
    <property type="nucleotide sequence ID" value="NZ_CP118168.1"/>
</dbReference>
<dbReference type="EMBL" id="JAATLK010000001">
    <property type="protein sequence ID" value="NIZ46350.1"/>
    <property type="molecule type" value="Genomic_DNA"/>
</dbReference>
<dbReference type="AlphaFoldDB" id="A0A968KSA7"/>
<keyword evidence="8" id="KW-1015">Disulfide bond</keyword>
<proteinExistence type="predicted"/>
<dbReference type="Pfam" id="PF20259">
    <property type="entry name" value="tRNA_Me_trans_M"/>
    <property type="match status" value="1"/>
</dbReference>
<dbReference type="GO" id="GO:0103016">
    <property type="term" value="F:tRNA-uridine 2-sulfurtransferase activity"/>
    <property type="evidence" value="ECO:0007669"/>
    <property type="project" value="UniProtKB-EC"/>
</dbReference>
<evidence type="ECO:0000313" key="13">
    <source>
        <dbReference type="Proteomes" id="UP000752013"/>
    </source>
</evidence>
<keyword evidence="3 12" id="KW-0808">Transferase</keyword>
<name>A0A968KSA7_9SPIO</name>
<accession>A0A968KSA7</accession>
<dbReference type="InterPro" id="IPR014729">
    <property type="entry name" value="Rossmann-like_a/b/a_fold"/>
</dbReference>
<dbReference type="PANTHER" id="PTHR11933:SF5">
    <property type="entry name" value="MITOCHONDRIAL TRNA-SPECIFIC 2-THIOURIDYLASE 1"/>
    <property type="match status" value="1"/>
</dbReference>
<evidence type="ECO:0000256" key="2">
    <source>
        <dbReference type="ARBA" id="ARBA00022555"/>
    </source>
</evidence>
<dbReference type="Proteomes" id="UP000752013">
    <property type="component" value="Unassembled WGS sequence"/>
</dbReference>
<dbReference type="SUPFAM" id="SSF52402">
    <property type="entry name" value="Adenine nucleotide alpha hydrolases-like"/>
    <property type="match status" value="1"/>
</dbReference>
<dbReference type="Gene3D" id="2.40.30.10">
    <property type="entry name" value="Translation factors"/>
    <property type="match status" value="1"/>
</dbReference>
<dbReference type="Gene3D" id="3.40.50.620">
    <property type="entry name" value="HUPs"/>
    <property type="match status" value="1"/>
</dbReference>
<dbReference type="CDD" id="cd01998">
    <property type="entry name" value="MnmA_TRMU-like"/>
    <property type="match status" value="1"/>
</dbReference>
<feature type="domain" description="tRNA-specific 2-thiouridylase MnmA-like C-terminal" evidence="10">
    <location>
        <begin position="284"/>
        <end position="359"/>
    </location>
</feature>
<evidence type="ECO:0000256" key="8">
    <source>
        <dbReference type="ARBA" id="ARBA00023157"/>
    </source>
</evidence>
<dbReference type="InterPro" id="IPR046885">
    <property type="entry name" value="MnmA-like_C"/>
</dbReference>
<evidence type="ECO:0000256" key="6">
    <source>
        <dbReference type="ARBA" id="ARBA00022840"/>
    </source>
</evidence>
<dbReference type="EC" id="2.8.1.13" evidence="1"/>
<protein>
    <recommendedName>
        <fullName evidence="1">tRNA-uridine 2-sulfurtransferase</fullName>
        <ecNumber evidence="1">2.8.1.13</ecNumber>
    </recommendedName>
</protein>
<feature type="domain" description="tRNA-specific 2-thiouridylase MnmA-like central" evidence="11">
    <location>
        <begin position="222"/>
        <end position="276"/>
    </location>
</feature>
<dbReference type="InterPro" id="IPR023382">
    <property type="entry name" value="MnmA-like_central_sf"/>
</dbReference>
<evidence type="ECO:0000256" key="7">
    <source>
        <dbReference type="ARBA" id="ARBA00022884"/>
    </source>
</evidence>
<evidence type="ECO:0000313" key="12">
    <source>
        <dbReference type="EMBL" id="NIZ46350.1"/>
    </source>
</evidence>
<dbReference type="GO" id="GO:0000049">
    <property type="term" value="F:tRNA binding"/>
    <property type="evidence" value="ECO:0007669"/>
    <property type="project" value="UniProtKB-KW"/>
</dbReference>
<keyword evidence="7" id="KW-0694">RNA-binding</keyword>
<dbReference type="GO" id="GO:0005524">
    <property type="term" value="F:ATP binding"/>
    <property type="evidence" value="ECO:0007669"/>
    <property type="project" value="UniProtKB-KW"/>
</dbReference>
<dbReference type="NCBIfam" id="TIGR00420">
    <property type="entry name" value="trmU"/>
    <property type="match status" value="1"/>
</dbReference>
<dbReference type="Gene3D" id="2.30.30.280">
    <property type="entry name" value="Adenine nucleotide alpha hydrolases-like domains"/>
    <property type="match status" value="1"/>
</dbReference>
<evidence type="ECO:0000259" key="11">
    <source>
        <dbReference type="Pfam" id="PF20259"/>
    </source>
</evidence>
<keyword evidence="13" id="KW-1185">Reference proteome</keyword>
<gene>
    <name evidence="12" type="primary">mnmA</name>
    <name evidence="12" type="ORF">HCT46_00210</name>
</gene>
<dbReference type="InterPro" id="IPR004506">
    <property type="entry name" value="MnmA-like"/>
</dbReference>
<keyword evidence="2" id="KW-0820">tRNA-binding</keyword>
<evidence type="ECO:0000256" key="9">
    <source>
        <dbReference type="ARBA" id="ARBA00051542"/>
    </source>
</evidence>
<dbReference type="PANTHER" id="PTHR11933">
    <property type="entry name" value="TRNA 5-METHYLAMINOMETHYL-2-THIOURIDYLATE -METHYLTRANSFERASE"/>
    <property type="match status" value="1"/>
</dbReference>
<evidence type="ECO:0000256" key="1">
    <source>
        <dbReference type="ARBA" id="ARBA00011949"/>
    </source>
</evidence>
<keyword evidence="6" id="KW-0067">ATP-binding</keyword>
<sequence>MEHLVNEQIPPGSLALVAMSGGVDSSVVAAMLLEQGIRCIGVTMQHKPSGQEGDIADAKAVCQHLGIEHITVSIQEEYETFLEQEIRQVYAQGRTPNPCVLCNERMKFGLFFDKFITLSEQQQIISEEDKNRPIFYASGHYARVVKLDSGYYSVARAPYAQKDQSYFLYRLTQQQLERLRFPLGEMEKPQVRLLAEKYGLVVKQKPDSQDFCMHPSVLRPIKELPTVIVNKQGDILGSGLGISHYTIGMRRGLGVSSKIPLYVTALRPQTGEVVLGEESDLYSSQFRIDQIVYVPELLQYADAVSVRIRSMSAAQPATVTLSEDGSMIYIETQQPQRAVTPGQSAVLYHGEVVLGGGFIC</sequence>
<comment type="catalytic activity">
    <reaction evidence="9">
        <text>S-sulfanyl-L-cysteinyl-[protein] + uridine(34) in tRNA + AH2 + ATP = 2-thiouridine(34) in tRNA + L-cysteinyl-[protein] + A + AMP + diphosphate + H(+)</text>
        <dbReference type="Rhea" id="RHEA:47032"/>
        <dbReference type="Rhea" id="RHEA-COMP:10131"/>
        <dbReference type="Rhea" id="RHEA-COMP:11726"/>
        <dbReference type="Rhea" id="RHEA-COMP:11727"/>
        <dbReference type="Rhea" id="RHEA-COMP:11728"/>
        <dbReference type="ChEBI" id="CHEBI:13193"/>
        <dbReference type="ChEBI" id="CHEBI:15378"/>
        <dbReference type="ChEBI" id="CHEBI:17499"/>
        <dbReference type="ChEBI" id="CHEBI:29950"/>
        <dbReference type="ChEBI" id="CHEBI:30616"/>
        <dbReference type="ChEBI" id="CHEBI:33019"/>
        <dbReference type="ChEBI" id="CHEBI:61963"/>
        <dbReference type="ChEBI" id="CHEBI:65315"/>
        <dbReference type="ChEBI" id="CHEBI:87170"/>
        <dbReference type="ChEBI" id="CHEBI:456215"/>
        <dbReference type="EC" id="2.8.1.13"/>
    </reaction>
</comment>
<comment type="caution">
    <text evidence="12">The sequence shown here is derived from an EMBL/GenBank/DDBJ whole genome shotgun (WGS) entry which is preliminary data.</text>
</comment>